<evidence type="ECO:0000256" key="5">
    <source>
        <dbReference type="ARBA" id="ARBA00022496"/>
    </source>
</evidence>
<evidence type="ECO:0000256" key="16">
    <source>
        <dbReference type="RuleBase" id="RU003357"/>
    </source>
</evidence>
<name>A0A2W5NG36_RHOSU</name>
<dbReference type="NCBIfam" id="TIGR01783">
    <property type="entry name" value="TonB-siderophor"/>
    <property type="match status" value="1"/>
</dbReference>
<evidence type="ECO:0000256" key="12">
    <source>
        <dbReference type="ARBA" id="ARBA00023170"/>
    </source>
</evidence>
<dbReference type="GO" id="GO:0038023">
    <property type="term" value="F:signaling receptor activity"/>
    <property type="evidence" value="ECO:0007669"/>
    <property type="project" value="InterPro"/>
</dbReference>
<dbReference type="InterPro" id="IPR000531">
    <property type="entry name" value="Beta-barrel_TonB"/>
</dbReference>
<keyword evidence="12 19" id="KW-0675">Receptor</keyword>
<evidence type="ECO:0000256" key="2">
    <source>
        <dbReference type="ARBA" id="ARBA00009810"/>
    </source>
</evidence>
<evidence type="ECO:0000313" key="19">
    <source>
        <dbReference type="EMBL" id="PZQ52472.1"/>
    </source>
</evidence>
<keyword evidence="11 14" id="KW-0472">Membrane</keyword>
<comment type="similarity">
    <text evidence="2 14 16">Belongs to the TonB-dependent receptor family.</text>
</comment>
<gene>
    <name evidence="19" type="ORF">DI556_02130</name>
</gene>
<sequence>MTYDLNRPGGRRPRAGGFPRLPGALLGGASLLALAGAAAAQSAAEDVATELATITVEGAASATGPVEGFVPEVSATATKTATPILETPQSVTVVGQEQMRVTGANSLTSAVNYATGVTPFGGEDGTGDSLLTRGFRLDPYTGNIFRDGMRWAVNVFDGGQEIYGLERVEVLKGPSSTVYGQSGPAGILNTVSKRPTAEPLREIGLRYGTDDWKELTADFGGAFDDDGIWTWRLTGVARDANSFVDYVPLDRQYIAPAVTWAPDADTSLTLLGMYQHDRTAYVYGLPLAGTILPNPNGKIDRNRFVGEPDYDKYDSTVWSAGYLFSHAFAPNVTLNLNGRYYRSDVDMPSIWSNALEADMATITRAAQDRTDWSEGVTSDNNLVVDWAYGPTEHTSLIGFDMSYGKHSTDRVGRTVGPLNLFDPVYGSPIGEITDAWAEIDRTERYGLYAQDQMTWGNWVLTLGGRQDWVTYSDRDPNTGVVYADNEKTDAFTGRAGLVYLMPNGVAPYLSWGQSFEPVGGVDRLGNRLKPTEGTLYEAGVRWQPVGRDLLLSAAIYQIDQTNVVTTDPVDPSFSMQDGKVRSKGVELSASGALTETLSVIASYAYTDARTIEAGPGGTDGARQGNVPWNTASLWGQYSFAGWGLPELSAGAGVRYIGDSVASWSSWNVPGYTLWDASASYDFGKWSLAVNGTNLFDKDYVNCTYSCFYGEPRRVVVGATVNF</sequence>
<comment type="caution">
    <text evidence="19">The sequence shown here is derived from an EMBL/GenBank/DDBJ whole genome shotgun (WGS) entry which is preliminary data.</text>
</comment>
<dbReference type="InterPro" id="IPR010105">
    <property type="entry name" value="TonB_sidphr_rcpt"/>
</dbReference>
<evidence type="ECO:0000256" key="10">
    <source>
        <dbReference type="ARBA" id="ARBA00023077"/>
    </source>
</evidence>
<organism evidence="19 20">
    <name type="scientific">Rhodovulum sulfidophilum</name>
    <name type="common">Rhodobacter sulfidophilus</name>
    <dbReference type="NCBI Taxonomy" id="35806"/>
    <lineage>
        <taxon>Bacteria</taxon>
        <taxon>Pseudomonadati</taxon>
        <taxon>Pseudomonadota</taxon>
        <taxon>Alphaproteobacteria</taxon>
        <taxon>Rhodobacterales</taxon>
        <taxon>Paracoccaceae</taxon>
        <taxon>Rhodovulum</taxon>
    </lineage>
</organism>
<dbReference type="InterPro" id="IPR012910">
    <property type="entry name" value="Plug_dom"/>
</dbReference>
<dbReference type="PANTHER" id="PTHR32552:SF68">
    <property type="entry name" value="FERRICHROME OUTER MEMBRANE TRANSPORTER_PHAGE RECEPTOR"/>
    <property type="match status" value="1"/>
</dbReference>
<feature type="domain" description="TonB-dependent receptor plug" evidence="18">
    <location>
        <begin position="84"/>
        <end position="187"/>
    </location>
</feature>
<reference evidence="19 20" key="1">
    <citation type="submission" date="2017-08" db="EMBL/GenBank/DDBJ databases">
        <title>Infants hospitalized years apart are colonized by the same room-sourced microbial strains.</title>
        <authorList>
            <person name="Brooks B."/>
            <person name="Olm M.R."/>
            <person name="Firek B.A."/>
            <person name="Baker R."/>
            <person name="Thomas B.C."/>
            <person name="Morowitz M.J."/>
            <person name="Banfield J.F."/>
        </authorList>
    </citation>
    <scope>NUCLEOTIDE SEQUENCE [LARGE SCALE GENOMIC DNA]</scope>
    <source>
        <strain evidence="19">S2_005_002_R2_34</strain>
    </source>
</reference>
<keyword evidence="8" id="KW-0408">Iron</keyword>
<dbReference type="Gene3D" id="2.40.170.20">
    <property type="entry name" value="TonB-dependent receptor, beta-barrel domain"/>
    <property type="match status" value="1"/>
</dbReference>
<keyword evidence="9" id="KW-0406">Ion transport</keyword>
<dbReference type="AlphaFoldDB" id="A0A2W5NG36"/>
<dbReference type="InterPro" id="IPR036942">
    <property type="entry name" value="Beta-barrel_TonB_sf"/>
</dbReference>
<dbReference type="Pfam" id="PF07715">
    <property type="entry name" value="Plug"/>
    <property type="match status" value="1"/>
</dbReference>
<keyword evidence="4 14" id="KW-1134">Transmembrane beta strand</keyword>
<evidence type="ECO:0000259" key="18">
    <source>
        <dbReference type="Pfam" id="PF07715"/>
    </source>
</evidence>
<evidence type="ECO:0000256" key="14">
    <source>
        <dbReference type="PROSITE-ProRule" id="PRU01360"/>
    </source>
</evidence>
<dbReference type="PROSITE" id="PS01156">
    <property type="entry name" value="TONB_DEPENDENT_REC_2"/>
    <property type="match status" value="1"/>
</dbReference>
<keyword evidence="13 14" id="KW-0998">Cell outer membrane</keyword>
<evidence type="ECO:0000313" key="20">
    <source>
        <dbReference type="Proteomes" id="UP000249185"/>
    </source>
</evidence>
<evidence type="ECO:0000256" key="7">
    <source>
        <dbReference type="ARBA" id="ARBA00022729"/>
    </source>
</evidence>
<dbReference type="FunFam" id="2.170.130.10:FF:000001">
    <property type="entry name" value="Catecholate siderophore TonB-dependent receptor"/>
    <property type="match status" value="1"/>
</dbReference>
<keyword evidence="3 14" id="KW-0813">Transport</keyword>
<evidence type="ECO:0000256" key="9">
    <source>
        <dbReference type="ARBA" id="ARBA00023065"/>
    </source>
</evidence>
<protein>
    <submittedName>
        <fullName evidence="19">TonB-dependent siderophore receptor</fullName>
    </submittedName>
</protein>
<evidence type="ECO:0000256" key="11">
    <source>
        <dbReference type="ARBA" id="ARBA00023136"/>
    </source>
</evidence>
<feature type="domain" description="TonB-dependent receptor-like beta-barrel" evidence="17">
    <location>
        <begin position="260"/>
        <end position="694"/>
    </location>
</feature>
<dbReference type="InterPro" id="IPR037066">
    <property type="entry name" value="Plug_dom_sf"/>
</dbReference>
<evidence type="ECO:0000256" key="4">
    <source>
        <dbReference type="ARBA" id="ARBA00022452"/>
    </source>
</evidence>
<accession>A0A2W5NG36</accession>
<evidence type="ECO:0000256" key="8">
    <source>
        <dbReference type="ARBA" id="ARBA00023004"/>
    </source>
</evidence>
<dbReference type="InterPro" id="IPR039426">
    <property type="entry name" value="TonB-dep_rcpt-like"/>
</dbReference>
<dbReference type="GO" id="GO:0015891">
    <property type="term" value="P:siderophore transport"/>
    <property type="evidence" value="ECO:0007669"/>
    <property type="project" value="InterPro"/>
</dbReference>
<dbReference type="Gene3D" id="2.170.130.10">
    <property type="entry name" value="TonB-dependent receptor, plug domain"/>
    <property type="match status" value="1"/>
</dbReference>
<dbReference type="EMBL" id="QFPW01000001">
    <property type="protein sequence ID" value="PZQ52472.1"/>
    <property type="molecule type" value="Genomic_DNA"/>
</dbReference>
<keyword evidence="10 16" id="KW-0798">TonB box</keyword>
<proteinExistence type="inferred from homology"/>
<evidence type="ECO:0000256" key="6">
    <source>
        <dbReference type="ARBA" id="ARBA00022692"/>
    </source>
</evidence>
<dbReference type="GO" id="GO:0009279">
    <property type="term" value="C:cell outer membrane"/>
    <property type="evidence" value="ECO:0007669"/>
    <property type="project" value="UniProtKB-SubCell"/>
</dbReference>
<dbReference type="Proteomes" id="UP000249185">
    <property type="component" value="Unassembled WGS sequence"/>
</dbReference>
<dbReference type="SUPFAM" id="SSF56935">
    <property type="entry name" value="Porins"/>
    <property type="match status" value="1"/>
</dbReference>
<comment type="subcellular location">
    <subcellularLocation>
        <location evidence="1 14">Cell outer membrane</location>
        <topology evidence="1 14">Multi-pass membrane protein</topology>
    </subcellularLocation>
</comment>
<dbReference type="GO" id="GO:0015344">
    <property type="term" value="F:siderophore uptake transmembrane transporter activity"/>
    <property type="evidence" value="ECO:0007669"/>
    <property type="project" value="TreeGrafter"/>
</dbReference>
<dbReference type="CDD" id="cd01347">
    <property type="entry name" value="ligand_gated_channel"/>
    <property type="match status" value="1"/>
</dbReference>
<keyword evidence="7" id="KW-0732">Signal</keyword>
<keyword evidence="5" id="KW-0410">Iron transport</keyword>
<evidence type="ECO:0000256" key="1">
    <source>
        <dbReference type="ARBA" id="ARBA00004571"/>
    </source>
</evidence>
<evidence type="ECO:0000256" key="15">
    <source>
        <dbReference type="PROSITE-ProRule" id="PRU10144"/>
    </source>
</evidence>
<dbReference type="Pfam" id="PF00593">
    <property type="entry name" value="TonB_dep_Rec_b-barrel"/>
    <property type="match status" value="1"/>
</dbReference>
<dbReference type="PROSITE" id="PS52016">
    <property type="entry name" value="TONB_DEPENDENT_REC_3"/>
    <property type="match status" value="1"/>
</dbReference>
<dbReference type="FunFam" id="2.40.170.20:FF:000005">
    <property type="entry name" value="TonB-dependent siderophore receptor"/>
    <property type="match status" value="1"/>
</dbReference>
<evidence type="ECO:0000256" key="13">
    <source>
        <dbReference type="ARBA" id="ARBA00023237"/>
    </source>
</evidence>
<dbReference type="PANTHER" id="PTHR32552">
    <property type="entry name" value="FERRICHROME IRON RECEPTOR-RELATED"/>
    <property type="match status" value="1"/>
</dbReference>
<evidence type="ECO:0000256" key="3">
    <source>
        <dbReference type="ARBA" id="ARBA00022448"/>
    </source>
</evidence>
<feature type="short sequence motif" description="TonB C-terminal box" evidence="15">
    <location>
        <begin position="705"/>
        <end position="722"/>
    </location>
</feature>
<evidence type="ECO:0000259" key="17">
    <source>
        <dbReference type="Pfam" id="PF00593"/>
    </source>
</evidence>
<dbReference type="InterPro" id="IPR010917">
    <property type="entry name" value="TonB_rcpt_CS"/>
</dbReference>
<keyword evidence="6 14" id="KW-0812">Transmembrane</keyword>